<dbReference type="Proteomes" id="UP000237966">
    <property type="component" value="Unassembled WGS sequence"/>
</dbReference>
<dbReference type="Pfam" id="PF01035">
    <property type="entry name" value="DNA_binding_1"/>
    <property type="match status" value="1"/>
</dbReference>
<feature type="domain" description="Methylguanine DNA methyltransferase ribonuclease-like" evidence="3">
    <location>
        <begin position="13"/>
        <end position="73"/>
    </location>
</feature>
<evidence type="ECO:0000313" key="7">
    <source>
        <dbReference type="Proteomes" id="UP000237966"/>
    </source>
</evidence>
<dbReference type="PATRIC" id="fig|145458.7.peg.1798"/>
<keyword evidence="1" id="KW-0227">DNA damage</keyword>
<dbReference type="GO" id="GO:0006281">
    <property type="term" value="P:DNA repair"/>
    <property type="evidence" value="ECO:0007669"/>
    <property type="project" value="InterPro"/>
</dbReference>
<dbReference type="InterPro" id="IPR008332">
    <property type="entry name" value="MethylG_MeTrfase_N"/>
</dbReference>
<evidence type="ECO:0000256" key="1">
    <source>
        <dbReference type="ARBA" id="ARBA00022763"/>
    </source>
</evidence>
<keyword evidence="6" id="KW-1185">Reference proteome</keyword>
<organism evidence="4 6">
    <name type="scientific">Rathayibacter toxicus</name>
    <dbReference type="NCBI Taxonomy" id="145458"/>
    <lineage>
        <taxon>Bacteria</taxon>
        <taxon>Bacillati</taxon>
        <taxon>Actinomycetota</taxon>
        <taxon>Actinomycetes</taxon>
        <taxon>Micrococcales</taxon>
        <taxon>Microbacteriaceae</taxon>
        <taxon>Rathayibacter</taxon>
    </lineage>
</organism>
<reference evidence="5 7" key="2">
    <citation type="submission" date="2018-02" db="EMBL/GenBank/DDBJ databases">
        <title>Bacteriophage NCPPB3778 and a type I-E CRISPR drive the evolution of the US Biological Select Agent, Rathayibacter toxicus.</title>
        <authorList>
            <person name="Davis E.W.II."/>
            <person name="Tabima J.F."/>
            <person name="Weisberg A.J."/>
            <person name="Lopes L.D."/>
            <person name="Wiseman M.S."/>
            <person name="Wiseman M.S."/>
            <person name="Pupko T."/>
            <person name="Belcher M.S."/>
            <person name="Sechler A.J."/>
            <person name="Tancos M.A."/>
            <person name="Schroeder B.K."/>
            <person name="Murray T.D."/>
            <person name="Luster D.G."/>
            <person name="Schneider W.L."/>
            <person name="Rogers E."/>
            <person name="Andreote F.D."/>
            <person name="Grunwald N.J."/>
            <person name="Putnam M.L."/>
            <person name="Chang J.H."/>
        </authorList>
    </citation>
    <scope>NUCLEOTIDE SEQUENCE [LARGE SCALE GENOMIC DNA]</scope>
    <source>
        <strain evidence="5 7">FH99</strain>
    </source>
</reference>
<dbReference type="Pfam" id="PF02870">
    <property type="entry name" value="Methyltransf_1N"/>
    <property type="match status" value="1"/>
</dbReference>
<dbReference type="OrthoDB" id="9802228at2"/>
<proteinExistence type="predicted"/>
<dbReference type="EMBL" id="LBFI01000011">
    <property type="protein sequence ID" value="KKM46886.1"/>
    <property type="molecule type" value="Genomic_DNA"/>
</dbReference>
<comment type="caution">
    <text evidence="4">The sequence shown here is derived from an EMBL/GenBank/DDBJ whole genome shotgun (WGS) entry which is preliminary data.</text>
</comment>
<dbReference type="SUPFAM" id="SSF46767">
    <property type="entry name" value="Methylated DNA-protein cysteine methyltransferase, C-terminal domain"/>
    <property type="match status" value="1"/>
</dbReference>
<dbReference type="NCBIfam" id="TIGR00589">
    <property type="entry name" value="ogt"/>
    <property type="match status" value="1"/>
</dbReference>
<dbReference type="GO" id="GO:0032259">
    <property type="term" value="P:methylation"/>
    <property type="evidence" value="ECO:0007669"/>
    <property type="project" value="UniProtKB-KW"/>
</dbReference>
<evidence type="ECO:0000259" key="3">
    <source>
        <dbReference type="Pfam" id="PF02870"/>
    </source>
</evidence>
<gene>
    <name evidence="5" type="ORF">C5C51_07690</name>
    <name evidence="4" type="ORF">VT73_01000</name>
</gene>
<dbReference type="KEGG" id="rtc:APU90_09215"/>
<evidence type="ECO:0000259" key="2">
    <source>
        <dbReference type="Pfam" id="PF01035"/>
    </source>
</evidence>
<dbReference type="InterPro" id="IPR036388">
    <property type="entry name" value="WH-like_DNA-bd_sf"/>
</dbReference>
<dbReference type="AlphaFoldDB" id="A0A0C5BHX2"/>
<name>A0A0C5BHX2_9MICO</name>
<protein>
    <submittedName>
        <fullName evidence="4">Cysteine methyltransferase</fullName>
    </submittedName>
    <submittedName>
        <fullName evidence="5">Methylated-DNA--[protein]-cysteine S-methyltransferase</fullName>
    </submittedName>
</protein>
<dbReference type="RefSeq" id="WP_027691595.1">
    <property type="nucleotide sequence ID" value="NZ_CP010848.1"/>
</dbReference>
<dbReference type="Gene3D" id="3.30.160.70">
    <property type="entry name" value="Methylated DNA-protein cysteine methyltransferase domain"/>
    <property type="match status" value="1"/>
</dbReference>
<accession>A0A0C5BHX2</accession>
<reference evidence="4 6" key="1">
    <citation type="submission" date="2015-04" db="EMBL/GenBank/DDBJ databases">
        <title>Draft genome sequence of Rathayibacter toxicus strain FH-142 (AKA 70134 or CS 32), a Western Australian isolate.</title>
        <authorList>
            <consortium name="Consortium for Microbial Forensics and Genomics (microFORGE)"/>
            <person name="Knight B.M."/>
            <person name="Roberts D.P."/>
            <person name="Lin D."/>
            <person name="Hari K."/>
            <person name="Fletcher J."/>
            <person name="Melcher U."/>
            <person name="Blagden T."/>
            <person name="Luster D.G."/>
            <person name="Sechler A.J."/>
            <person name="Schneider W.L."/>
            <person name="Winegar R.A."/>
        </authorList>
    </citation>
    <scope>NUCLEOTIDE SEQUENCE [LARGE SCALE GENOMIC DNA]</scope>
    <source>
        <strain evidence="4 6">FH142</strain>
    </source>
</reference>
<dbReference type="GeneID" id="93666779"/>
<dbReference type="PANTHER" id="PTHR10815:SF5">
    <property type="entry name" value="METHYLATED-DNA--PROTEIN-CYSTEINE METHYLTRANSFERASE"/>
    <property type="match status" value="1"/>
</dbReference>
<dbReference type="SUPFAM" id="SSF53155">
    <property type="entry name" value="Methylated DNA-protein cysteine methyltransferase domain"/>
    <property type="match status" value="1"/>
</dbReference>
<dbReference type="CDD" id="cd06445">
    <property type="entry name" value="ATase"/>
    <property type="match status" value="1"/>
</dbReference>
<keyword evidence="4" id="KW-0489">Methyltransferase</keyword>
<evidence type="ECO:0000313" key="6">
    <source>
        <dbReference type="Proteomes" id="UP000052979"/>
    </source>
</evidence>
<dbReference type="InterPro" id="IPR014048">
    <property type="entry name" value="MethylDNA_cys_MeTrfase_DNA-bd"/>
</dbReference>
<dbReference type="KEGG" id="rtx:TI83_07870"/>
<dbReference type="eggNOG" id="COG0350">
    <property type="taxonomic scope" value="Bacteria"/>
</dbReference>
<evidence type="ECO:0000313" key="5">
    <source>
        <dbReference type="EMBL" id="PPI14444.1"/>
    </source>
</evidence>
<dbReference type="Gene3D" id="1.10.10.10">
    <property type="entry name" value="Winged helix-like DNA-binding domain superfamily/Winged helix DNA-binding domain"/>
    <property type="match status" value="1"/>
</dbReference>
<dbReference type="PANTHER" id="PTHR10815">
    <property type="entry name" value="METHYLATED-DNA--PROTEIN-CYSTEINE METHYLTRANSFERASE"/>
    <property type="match status" value="1"/>
</dbReference>
<dbReference type="STRING" id="145458.APU90_09215"/>
<evidence type="ECO:0000313" key="4">
    <source>
        <dbReference type="EMBL" id="KKM46886.1"/>
    </source>
</evidence>
<dbReference type="Proteomes" id="UP000052979">
    <property type="component" value="Unassembled WGS sequence"/>
</dbReference>
<sequence>MKTTPLHVRRSTSPLGRIEVGSDGNAIVSLAIEHDAVLPHNHLPESDLPVLVSAVTQLDEYFGGTRRAFDLPLMMQGTAFQREVWNELRHLAFGETISYGALGVALGVALGRPSVGRSIGGAVGANPLPIIVGCHRVLAGDGRLTGYSAGAGIPTKTWLLDHEGIVHR</sequence>
<feature type="domain" description="Methylated-DNA-[protein]-cysteine S-methyltransferase DNA binding" evidence="2">
    <location>
        <begin position="79"/>
        <end position="165"/>
    </location>
</feature>
<dbReference type="InterPro" id="IPR036217">
    <property type="entry name" value="MethylDNA_cys_MeTrfase_DNAb"/>
</dbReference>
<dbReference type="InterPro" id="IPR036631">
    <property type="entry name" value="MGMT_N_sf"/>
</dbReference>
<dbReference type="GO" id="GO:0003908">
    <property type="term" value="F:methylated-DNA-[protein]-cysteine S-methyltransferase activity"/>
    <property type="evidence" value="ECO:0007669"/>
    <property type="project" value="InterPro"/>
</dbReference>
<keyword evidence="4" id="KW-0808">Transferase</keyword>
<dbReference type="EMBL" id="PSWU01000012">
    <property type="protein sequence ID" value="PPI14444.1"/>
    <property type="molecule type" value="Genomic_DNA"/>
</dbReference>